<proteinExistence type="predicted"/>
<name>A0AAV0XU05_9HEMI</name>
<accession>A0AAV0XU05</accession>
<sequence length="91" mass="10758">MVLDDLREGFPCSFMISNRVDEAVLRIFFAEIRDKTGIIQSNVFMSDMAESFYNALVVEMKPAKHRLYCTWHVDRAWRKNLNEIKNKTKQV</sequence>
<evidence type="ECO:0000313" key="1">
    <source>
        <dbReference type="EMBL" id="CAI6370902.1"/>
    </source>
</evidence>
<dbReference type="EMBL" id="CARXXK010000627">
    <property type="protein sequence ID" value="CAI6370902.1"/>
    <property type="molecule type" value="Genomic_DNA"/>
</dbReference>
<gene>
    <name evidence="1" type="ORF">MEUPH1_LOCUS24977</name>
</gene>
<comment type="caution">
    <text evidence="1">The sequence shown here is derived from an EMBL/GenBank/DDBJ whole genome shotgun (WGS) entry which is preliminary data.</text>
</comment>
<dbReference type="AlphaFoldDB" id="A0AAV0XU05"/>
<evidence type="ECO:0000313" key="2">
    <source>
        <dbReference type="Proteomes" id="UP001160148"/>
    </source>
</evidence>
<evidence type="ECO:0008006" key="3">
    <source>
        <dbReference type="Google" id="ProtNLM"/>
    </source>
</evidence>
<organism evidence="1 2">
    <name type="scientific">Macrosiphum euphorbiae</name>
    <name type="common">potato aphid</name>
    <dbReference type="NCBI Taxonomy" id="13131"/>
    <lineage>
        <taxon>Eukaryota</taxon>
        <taxon>Metazoa</taxon>
        <taxon>Ecdysozoa</taxon>
        <taxon>Arthropoda</taxon>
        <taxon>Hexapoda</taxon>
        <taxon>Insecta</taxon>
        <taxon>Pterygota</taxon>
        <taxon>Neoptera</taxon>
        <taxon>Paraneoptera</taxon>
        <taxon>Hemiptera</taxon>
        <taxon>Sternorrhyncha</taxon>
        <taxon>Aphidomorpha</taxon>
        <taxon>Aphidoidea</taxon>
        <taxon>Aphididae</taxon>
        <taxon>Macrosiphini</taxon>
        <taxon>Macrosiphum</taxon>
    </lineage>
</organism>
<keyword evidence="2" id="KW-1185">Reference proteome</keyword>
<reference evidence="1 2" key="1">
    <citation type="submission" date="2023-01" db="EMBL/GenBank/DDBJ databases">
        <authorList>
            <person name="Whitehead M."/>
        </authorList>
    </citation>
    <scope>NUCLEOTIDE SEQUENCE [LARGE SCALE GENOMIC DNA]</scope>
</reference>
<dbReference type="Proteomes" id="UP001160148">
    <property type="component" value="Unassembled WGS sequence"/>
</dbReference>
<protein>
    <recommendedName>
        <fullName evidence="3">MULE transposase domain-containing protein</fullName>
    </recommendedName>
</protein>